<gene>
    <name evidence="5" type="ORF">SAMN02746091_00512</name>
</gene>
<dbReference type="Gene3D" id="3.40.190.10">
    <property type="entry name" value="Periplasmic binding protein-like II"/>
    <property type="match status" value="1"/>
</dbReference>
<evidence type="ECO:0000256" key="4">
    <source>
        <dbReference type="SAM" id="SignalP"/>
    </source>
</evidence>
<name>A0A1M4TWZ0_9CLOT</name>
<accession>A0A1M4TWZ0</accession>
<dbReference type="EMBL" id="FQVG01000005">
    <property type="protein sequence ID" value="SHE48970.1"/>
    <property type="molecule type" value="Genomic_DNA"/>
</dbReference>
<comment type="similarity">
    <text evidence="1">Belongs to the bacterial solute-binding protein 1 family.</text>
</comment>
<dbReference type="PROSITE" id="PS51257">
    <property type="entry name" value="PROKAR_LIPOPROTEIN"/>
    <property type="match status" value="1"/>
</dbReference>
<keyword evidence="2" id="KW-0813">Transport</keyword>
<proteinExistence type="inferred from homology"/>
<evidence type="ECO:0000256" key="2">
    <source>
        <dbReference type="ARBA" id="ARBA00022448"/>
    </source>
</evidence>
<feature type="chain" id="PRO_5039663842" evidence="4">
    <location>
        <begin position="22"/>
        <end position="408"/>
    </location>
</feature>
<dbReference type="InterPro" id="IPR006059">
    <property type="entry name" value="SBP"/>
</dbReference>
<dbReference type="AlphaFoldDB" id="A0A1M4TWZ0"/>
<evidence type="ECO:0000256" key="1">
    <source>
        <dbReference type="ARBA" id="ARBA00008520"/>
    </source>
</evidence>
<sequence>MKFKRFVATATALLITTSLFVGCGKKEGQTTEQPKEEKVTITLGCWGSSPAETQLLDDQIKKFEETHPNIKIEKQVITGDYNQALQAKIASKTEPDVYYLDVFQAPAYISKGVVEPLDSYLDMEDVKDFEEFLIEGFKKDGKIYGLPKDFNSLAIFYNKDMFEKAGVKEPTTWAELEEAAKKLTKDGVYGMSLSADAARFIPFMLQAGGKINEGDAVAFNTQEAAKGLDFYFSLIKKGYAKQPKDLGEGWNGDALAHKKVAMAIEGGWMIPFMKDAGPDVKYGITKLPKGDKEGNLAFTVAYAMSVNSKHKKEAAEVIKFLTGKEALKMVAESGLAIPSRKSMEQLYTEKYPERTSLVEGTKGAQVFQFGANTTKIMDALNKAGEKLLFNKVNDGKAALDEAAKEVGQ</sequence>
<dbReference type="SUPFAM" id="SSF53850">
    <property type="entry name" value="Periplasmic binding protein-like II"/>
    <property type="match status" value="1"/>
</dbReference>
<dbReference type="GO" id="GO:0042956">
    <property type="term" value="P:maltodextrin transmembrane transport"/>
    <property type="evidence" value="ECO:0007669"/>
    <property type="project" value="TreeGrafter"/>
</dbReference>
<dbReference type="CDD" id="cd14748">
    <property type="entry name" value="PBP2_UgpB"/>
    <property type="match status" value="1"/>
</dbReference>
<keyword evidence="6" id="KW-1185">Reference proteome</keyword>
<dbReference type="PANTHER" id="PTHR30061">
    <property type="entry name" value="MALTOSE-BINDING PERIPLASMIC PROTEIN"/>
    <property type="match status" value="1"/>
</dbReference>
<evidence type="ECO:0000313" key="6">
    <source>
        <dbReference type="Proteomes" id="UP000184423"/>
    </source>
</evidence>
<dbReference type="Proteomes" id="UP000184423">
    <property type="component" value="Unassembled WGS sequence"/>
</dbReference>
<dbReference type="GO" id="GO:0055052">
    <property type="term" value="C:ATP-binding cassette (ABC) transporter complex, substrate-binding subunit-containing"/>
    <property type="evidence" value="ECO:0007669"/>
    <property type="project" value="TreeGrafter"/>
</dbReference>
<dbReference type="RefSeq" id="WP_073247829.1">
    <property type="nucleotide sequence ID" value="NZ_FQVG01000005.1"/>
</dbReference>
<reference evidence="6" key="1">
    <citation type="submission" date="2016-11" db="EMBL/GenBank/DDBJ databases">
        <authorList>
            <person name="Varghese N."/>
            <person name="Submissions S."/>
        </authorList>
    </citation>
    <scope>NUCLEOTIDE SEQUENCE [LARGE SCALE GENOMIC DNA]</scope>
    <source>
        <strain evidence="6">DSM 10124</strain>
    </source>
</reference>
<organism evidence="5 6">
    <name type="scientific">Caloramator proteoclasticus DSM 10124</name>
    <dbReference type="NCBI Taxonomy" id="1121262"/>
    <lineage>
        <taxon>Bacteria</taxon>
        <taxon>Bacillati</taxon>
        <taxon>Bacillota</taxon>
        <taxon>Clostridia</taxon>
        <taxon>Eubacteriales</taxon>
        <taxon>Clostridiaceae</taxon>
        <taxon>Caloramator</taxon>
    </lineage>
</organism>
<evidence type="ECO:0000256" key="3">
    <source>
        <dbReference type="ARBA" id="ARBA00022729"/>
    </source>
</evidence>
<dbReference type="GO" id="GO:1901982">
    <property type="term" value="F:maltose binding"/>
    <property type="evidence" value="ECO:0007669"/>
    <property type="project" value="TreeGrafter"/>
</dbReference>
<keyword evidence="3 4" id="KW-0732">Signal</keyword>
<evidence type="ECO:0000313" key="5">
    <source>
        <dbReference type="EMBL" id="SHE48970.1"/>
    </source>
</evidence>
<protein>
    <submittedName>
        <fullName evidence="5">Carbohydrate ABC transporter substrate-binding protein, CUT1 family</fullName>
    </submittedName>
</protein>
<dbReference type="PANTHER" id="PTHR30061:SF50">
    <property type="entry name" value="MALTOSE_MALTODEXTRIN-BINDING PERIPLASMIC PROTEIN"/>
    <property type="match status" value="1"/>
</dbReference>
<dbReference type="GO" id="GO:0015768">
    <property type="term" value="P:maltose transport"/>
    <property type="evidence" value="ECO:0007669"/>
    <property type="project" value="TreeGrafter"/>
</dbReference>
<feature type="signal peptide" evidence="4">
    <location>
        <begin position="1"/>
        <end position="21"/>
    </location>
</feature>
<dbReference type="Pfam" id="PF13416">
    <property type="entry name" value="SBP_bac_8"/>
    <property type="match status" value="1"/>
</dbReference>